<organism evidence="2">
    <name type="scientific">marine sediment metagenome</name>
    <dbReference type="NCBI Taxonomy" id="412755"/>
    <lineage>
        <taxon>unclassified sequences</taxon>
        <taxon>metagenomes</taxon>
        <taxon>ecological metagenomes</taxon>
    </lineage>
</organism>
<sequence>MVTKIIHVFVFMIFGSLIFCALPLEADISTSVKLTLLNTLSRAQQGDWGFYGLGTGRVTFKADKYKNIRAQLSMDAQVADTVLMLSWALVSMFRS</sequence>
<keyword evidence="1" id="KW-0472">Membrane</keyword>
<evidence type="ECO:0000313" key="2">
    <source>
        <dbReference type="EMBL" id="KKL93732.1"/>
    </source>
</evidence>
<name>A0A0F9J3J3_9ZZZZ</name>
<feature type="transmembrane region" description="Helical" evidence="1">
    <location>
        <begin position="6"/>
        <end position="24"/>
    </location>
</feature>
<accession>A0A0F9J3J3</accession>
<proteinExistence type="predicted"/>
<dbReference type="AlphaFoldDB" id="A0A0F9J3J3"/>
<keyword evidence="1" id="KW-1133">Transmembrane helix</keyword>
<keyword evidence="1" id="KW-0812">Transmembrane</keyword>
<evidence type="ECO:0000256" key="1">
    <source>
        <dbReference type="SAM" id="Phobius"/>
    </source>
</evidence>
<comment type="caution">
    <text evidence="2">The sequence shown here is derived from an EMBL/GenBank/DDBJ whole genome shotgun (WGS) entry which is preliminary data.</text>
</comment>
<gene>
    <name evidence="2" type="ORF">LCGC14_1871770</name>
</gene>
<protein>
    <submittedName>
        <fullName evidence="2">Uncharacterized protein</fullName>
    </submittedName>
</protein>
<reference evidence="2" key="1">
    <citation type="journal article" date="2015" name="Nature">
        <title>Complex archaea that bridge the gap between prokaryotes and eukaryotes.</title>
        <authorList>
            <person name="Spang A."/>
            <person name="Saw J.H."/>
            <person name="Jorgensen S.L."/>
            <person name="Zaremba-Niedzwiedzka K."/>
            <person name="Martijn J."/>
            <person name="Lind A.E."/>
            <person name="van Eijk R."/>
            <person name="Schleper C."/>
            <person name="Guy L."/>
            <person name="Ettema T.J."/>
        </authorList>
    </citation>
    <scope>NUCLEOTIDE SEQUENCE</scope>
</reference>
<dbReference type="EMBL" id="LAZR01019109">
    <property type="protein sequence ID" value="KKL93732.1"/>
    <property type="molecule type" value="Genomic_DNA"/>
</dbReference>